<dbReference type="InterPro" id="IPR029062">
    <property type="entry name" value="Class_I_gatase-like"/>
</dbReference>
<dbReference type="GO" id="GO:0005737">
    <property type="term" value="C:cytoplasm"/>
    <property type="evidence" value="ECO:0007669"/>
    <property type="project" value="TreeGrafter"/>
</dbReference>
<organism evidence="2 3">
    <name type="scientific">Candidatus Merdivivens pullicola</name>
    <dbReference type="NCBI Taxonomy" id="2840872"/>
    <lineage>
        <taxon>Bacteria</taxon>
        <taxon>Pseudomonadati</taxon>
        <taxon>Bacteroidota</taxon>
        <taxon>Bacteroidia</taxon>
        <taxon>Bacteroidales</taxon>
        <taxon>Muribaculaceae</taxon>
        <taxon>Muribaculaceae incertae sedis</taxon>
        <taxon>Candidatus Merdivivens</taxon>
    </lineage>
</organism>
<gene>
    <name evidence="2" type="ORF">IAB81_04745</name>
</gene>
<evidence type="ECO:0000313" key="2">
    <source>
        <dbReference type="EMBL" id="MBO8472918.1"/>
    </source>
</evidence>
<dbReference type="InterPro" id="IPR002818">
    <property type="entry name" value="DJ-1/PfpI"/>
</dbReference>
<sequence>MSRAFVFLADGFEIVEAMATVDMLVRGGVDLKVVSVSGDNVVDSAQGIPVVAEYLLKEVPVEDSVFAGDEFVSLEDIRRDDIMIFPGGMPGTQNLADCKPLMDKMKSHYGEGGRVAAICAAPGLVLSQLPLDEAVRKNGSMRMTCYEGFEPALKAKGVTVIDQREGVVEDGNIITASGPGHAVDFGLKILAVMKDDALARETRTQLML</sequence>
<dbReference type="Gene3D" id="3.40.50.880">
    <property type="match status" value="1"/>
</dbReference>
<evidence type="ECO:0000313" key="3">
    <source>
        <dbReference type="Proteomes" id="UP000823604"/>
    </source>
</evidence>
<dbReference type="PANTHER" id="PTHR48094:SF12">
    <property type="entry name" value="PARKINSON DISEASE PROTEIN 7 HOMOLOG"/>
    <property type="match status" value="1"/>
</dbReference>
<dbReference type="PANTHER" id="PTHR48094">
    <property type="entry name" value="PROTEIN/NUCLEIC ACID DEGLYCASE DJ-1-RELATED"/>
    <property type="match status" value="1"/>
</dbReference>
<dbReference type="InterPro" id="IPR050325">
    <property type="entry name" value="Prot/Nucl_acid_deglycase"/>
</dbReference>
<dbReference type="CDD" id="cd03135">
    <property type="entry name" value="GATase1_DJ-1"/>
    <property type="match status" value="1"/>
</dbReference>
<accession>A0A9D9IJG3</accession>
<feature type="domain" description="DJ-1/PfpI" evidence="1">
    <location>
        <begin position="3"/>
        <end position="191"/>
    </location>
</feature>
<dbReference type="Pfam" id="PF01965">
    <property type="entry name" value="DJ-1_PfpI"/>
    <property type="match status" value="1"/>
</dbReference>
<dbReference type="Proteomes" id="UP000823604">
    <property type="component" value="Unassembled WGS sequence"/>
</dbReference>
<protein>
    <submittedName>
        <fullName evidence="2">DJ-1/PfpI family protein</fullName>
    </submittedName>
</protein>
<reference evidence="2" key="2">
    <citation type="journal article" date="2021" name="PeerJ">
        <title>Extensive microbial diversity within the chicken gut microbiome revealed by metagenomics and culture.</title>
        <authorList>
            <person name="Gilroy R."/>
            <person name="Ravi A."/>
            <person name="Getino M."/>
            <person name="Pursley I."/>
            <person name="Horton D.L."/>
            <person name="Alikhan N.F."/>
            <person name="Baker D."/>
            <person name="Gharbi K."/>
            <person name="Hall N."/>
            <person name="Watson M."/>
            <person name="Adriaenssens E.M."/>
            <person name="Foster-Nyarko E."/>
            <person name="Jarju S."/>
            <person name="Secka A."/>
            <person name="Antonio M."/>
            <person name="Oren A."/>
            <person name="Chaudhuri R.R."/>
            <person name="La Ragione R."/>
            <person name="Hildebrand F."/>
            <person name="Pallen M.J."/>
        </authorList>
    </citation>
    <scope>NUCLEOTIDE SEQUENCE</scope>
    <source>
        <strain evidence="2">B1-8020</strain>
    </source>
</reference>
<comment type="caution">
    <text evidence="2">The sequence shown here is derived from an EMBL/GenBank/DDBJ whole genome shotgun (WGS) entry which is preliminary data.</text>
</comment>
<dbReference type="EMBL" id="JADIMA010000042">
    <property type="protein sequence ID" value="MBO8472918.1"/>
    <property type="molecule type" value="Genomic_DNA"/>
</dbReference>
<evidence type="ECO:0000259" key="1">
    <source>
        <dbReference type="Pfam" id="PF01965"/>
    </source>
</evidence>
<proteinExistence type="predicted"/>
<dbReference type="SUPFAM" id="SSF52317">
    <property type="entry name" value="Class I glutamine amidotransferase-like"/>
    <property type="match status" value="1"/>
</dbReference>
<name>A0A9D9IJG3_9BACT</name>
<reference evidence="2" key="1">
    <citation type="submission" date="2020-10" db="EMBL/GenBank/DDBJ databases">
        <authorList>
            <person name="Gilroy R."/>
        </authorList>
    </citation>
    <scope>NUCLEOTIDE SEQUENCE</scope>
    <source>
        <strain evidence="2">B1-8020</strain>
    </source>
</reference>
<dbReference type="AlphaFoldDB" id="A0A9D9IJG3"/>